<gene>
    <name evidence="1" type="ORF">VSR73_14510</name>
</gene>
<keyword evidence="2" id="KW-1185">Reference proteome</keyword>
<organism evidence="1 2">
    <name type="scientific">Paraburkholderia ferrariae</name>
    <dbReference type="NCBI Taxonomy" id="386056"/>
    <lineage>
        <taxon>Bacteria</taxon>
        <taxon>Pseudomonadati</taxon>
        <taxon>Pseudomonadota</taxon>
        <taxon>Betaproteobacteria</taxon>
        <taxon>Burkholderiales</taxon>
        <taxon>Burkholderiaceae</taxon>
        <taxon>Paraburkholderia</taxon>
    </lineage>
</organism>
<comment type="caution">
    <text evidence="1">The sequence shown here is derived from an EMBL/GenBank/DDBJ whole genome shotgun (WGS) entry which is preliminary data.</text>
</comment>
<dbReference type="EMBL" id="JAYMRV010000004">
    <property type="protein sequence ID" value="MEM5422267.1"/>
    <property type="molecule type" value="Genomic_DNA"/>
</dbReference>
<accession>A0ABU9RRJ3</accession>
<evidence type="ECO:0000313" key="2">
    <source>
        <dbReference type="Proteomes" id="UP001489897"/>
    </source>
</evidence>
<sequence length="86" mass="9467">MLLDEMEDLIRHMSQAQIDASDIIDQAGKPSAQLDGMGGVYCADCEVAPALPCDDSMELVSVPYLQENRASNQEYRANTYPTRVPC</sequence>
<reference evidence="1 2" key="1">
    <citation type="submission" date="2024-01" db="EMBL/GenBank/DDBJ databases">
        <title>The diversity of rhizobia nodulating Mimosa spp. in eleven states of Brazil covering several biomes is determined by host plant, location, and edaphic factors.</title>
        <authorList>
            <person name="Rouws L."/>
            <person name="Barauna A."/>
            <person name="Beukes C."/>
            <person name="De Faria S.M."/>
            <person name="Gross E."/>
            <person name="Dos Reis Junior F.B."/>
            <person name="Simon M."/>
            <person name="Maluk M."/>
            <person name="Odee D.W."/>
            <person name="Kenicer G."/>
            <person name="Young J.P.W."/>
            <person name="Reis V.M."/>
            <person name="Zilli J."/>
            <person name="James E.K."/>
        </authorList>
    </citation>
    <scope>NUCLEOTIDE SEQUENCE [LARGE SCALE GENOMIC DNA]</scope>
    <source>
        <strain evidence="1 2">JPY167</strain>
    </source>
</reference>
<protein>
    <submittedName>
        <fullName evidence="1">Uncharacterized protein</fullName>
    </submittedName>
</protein>
<evidence type="ECO:0000313" key="1">
    <source>
        <dbReference type="EMBL" id="MEM5422267.1"/>
    </source>
</evidence>
<proteinExistence type="predicted"/>
<dbReference type="Proteomes" id="UP001489897">
    <property type="component" value="Unassembled WGS sequence"/>
</dbReference>
<name>A0ABU9RRJ3_9BURK</name>
<dbReference type="RefSeq" id="WP_342947274.1">
    <property type="nucleotide sequence ID" value="NZ_JAYMRV010000004.1"/>
</dbReference>